<evidence type="ECO:0000259" key="9">
    <source>
        <dbReference type="PROSITE" id="PS51695"/>
    </source>
</evidence>
<dbReference type="PROSITE" id="PS51695">
    <property type="entry name" value="SEDOLISIN"/>
    <property type="match status" value="1"/>
</dbReference>
<dbReference type="SUPFAM" id="SSF52743">
    <property type="entry name" value="Subtilisin-like"/>
    <property type="match status" value="1"/>
</dbReference>
<evidence type="ECO:0000313" key="11">
    <source>
        <dbReference type="Proteomes" id="UP001501752"/>
    </source>
</evidence>
<name>A0ABP9DBZ5_9ACTN</name>
<organism evidence="10 11">
    <name type="scientific">Kitasatospora terrestris</name>
    <dbReference type="NCBI Taxonomy" id="258051"/>
    <lineage>
        <taxon>Bacteria</taxon>
        <taxon>Bacillati</taxon>
        <taxon>Actinomycetota</taxon>
        <taxon>Actinomycetes</taxon>
        <taxon>Kitasatosporales</taxon>
        <taxon>Streptomycetaceae</taxon>
        <taxon>Kitasatospora</taxon>
    </lineage>
</organism>
<dbReference type="RefSeq" id="WP_345695237.1">
    <property type="nucleotide sequence ID" value="NZ_BAABIS010000001.1"/>
</dbReference>
<dbReference type="Proteomes" id="UP001501752">
    <property type="component" value="Unassembled WGS sequence"/>
</dbReference>
<dbReference type="SUPFAM" id="SSF54897">
    <property type="entry name" value="Protease propeptides/inhibitors"/>
    <property type="match status" value="1"/>
</dbReference>
<comment type="caution">
    <text evidence="10">The sequence shown here is derived from an EMBL/GenBank/DDBJ whole genome shotgun (WGS) entry which is preliminary data.</text>
</comment>
<feature type="domain" description="Peptidase S53" evidence="9">
    <location>
        <begin position="148"/>
        <end position="498"/>
    </location>
</feature>
<evidence type="ECO:0000256" key="7">
    <source>
        <dbReference type="ARBA" id="ARBA00023145"/>
    </source>
</evidence>
<feature type="region of interest" description="Disordered" evidence="8">
    <location>
        <begin position="307"/>
        <end position="336"/>
    </location>
</feature>
<dbReference type="Gene3D" id="3.40.50.200">
    <property type="entry name" value="Peptidase S8/S53 domain"/>
    <property type="match status" value="1"/>
</dbReference>
<dbReference type="InterPro" id="IPR015366">
    <property type="entry name" value="S53_propep"/>
</dbReference>
<keyword evidence="2" id="KW-0645">Protease</keyword>
<proteinExistence type="predicted"/>
<dbReference type="SMART" id="SM00944">
    <property type="entry name" value="Pro-kuma_activ"/>
    <property type="match status" value="1"/>
</dbReference>
<keyword evidence="11" id="KW-1185">Reference proteome</keyword>
<evidence type="ECO:0000313" key="10">
    <source>
        <dbReference type="EMBL" id="GAA4834735.1"/>
    </source>
</evidence>
<evidence type="ECO:0000256" key="4">
    <source>
        <dbReference type="ARBA" id="ARBA00022801"/>
    </source>
</evidence>
<dbReference type="PANTHER" id="PTHR14218">
    <property type="entry name" value="PROTEASE S8 TRIPEPTIDYL PEPTIDASE I CLN2"/>
    <property type="match status" value="1"/>
</dbReference>
<keyword evidence="3" id="KW-0479">Metal-binding</keyword>
<keyword evidence="6" id="KW-0106">Calcium</keyword>
<dbReference type="CDD" id="cd04056">
    <property type="entry name" value="Peptidases_S53"/>
    <property type="match status" value="1"/>
</dbReference>
<evidence type="ECO:0000256" key="3">
    <source>
        <dbReference type="ARBA" id="ARBA00022723"/>
    </source>
</evidence>
<comment type="cofactor">
    <cofactor evidence="1">
        <name>Ca(2+)</name>
        <dbReference type="ChEBI" id="CHEBI:29108"/>
    </cofactor>
</comment>
<keyword evidence="4" id="KW-0378">Hydrolase</keyword>
<dbReference type="EMBL" id="BAABIS010000001">
    <property type="protein sequence ID" value="GAA4834735.1"/>
    <property type="molecule type" value="Genomic_DNA"/>
</dbReference>
<keyword evidence="7" id="KW-0865">Zymogen</keyword>
<reference evidence="11" key="1">
    <citation type="journal article" date="2019" name="Int. J. Syst. Evol. Microbiol.">
        <title>The Global Catalogue of Microorganisms (GCM) 10K type strain sequencing project: providing services to taxonomists for standard genome sequencing and annotation.</title>
        <authorList>
            <consortium name="The Broad Institute Genomics Platform"/>
            <consortium name="The Broad Institute Genome Sequencing Center for Infectious Disease"/>
            <person name="Wu L."/>
            <person name="Ma J."/>
        </authorList>
    </citation>
    <scope>NUCLEOTIDE SEQUENCE [LARGE SCALE GENOMIC DNA]</scope>
    <source>
        <strain evidence="11">JCM 13006</strain>
    </source>
</reference>
<gene>
    <name evidence="10" type="ORF">GCM10023235_06710</name>
</gene>
<accession>A0ABP9DBZ5</accession>
<evidence type="ECO:0000256" key="1">
    <source>
        <dbReference type="ARBA" id="ARBA00001913"/>
    </source>
</evidence>
<dbReference type="InterPro" id="IPR036852">
    <property type="entry name" value="Peptidase_S8/S53_dom_sf"/>
</dbReference>
<dbReference type="InterPro" id="IPR030400">
    <property type="entry name" value="Sedolisin_dom"/>
</dbReference>
<protein>
    <submittedName>
        <fullName evidence="10">S53 family peptidase</fullName>
    </submittedName>
</protein>
<evidence type="ECO:0000256" key="6">
    <source>
        <dbReference type="ARBA" id="ARBA00022837"/>
    </source>
</evidence>
<keyword evidence="5" id="KW-0720">Serine protease</keyword>
<sequence>MDDSQPIDLTLVLRRRAEIPDSLVQGPQTISREELAERYGADPADVEMIRRTAQEHGLQVTEVDQGSRRIKISGPLSRIRTVVDPGSLEMVESQHPDDGALVAHRQREGELQILADWQDAVVAVLGMDDRPQAKPHLHRLKPAAARRSYTPVELGRIYKFPPNTDGSGHHLAIIELDGGFTQADLDAYFSGLGIATPSVTAVGVNGAANRPNGDPNSADGEVLLDIEVAGGLAPGAKQVVYFAHNTLRGFADALSAAVHATPTPTAVSISWGANEERWTKQGRKAFDAALADAAALGVTVCAAAGDNGSGDGEPDGQPHADYPASSPGTLACGGTHLDADPKSGTIKLERVWNNGPESASGGGVSKFYAQPVWQHGVGVPNGTPGKQHLGLPDVAAVADPTTGYEVLVDGERLVFGGTSAVAPLWAALACRLSQSLGRPLGLMQPQLYDGATAGTSPVGFRDITQGDIGAFTAGPGWDACTGLGVPDGTALLERLKTVSPA</sequence>
<dbReference type="InterPro" id="IPR050819">
    <property type="entry name" value="Tripeptidyl-peptidase_I"/>
</dbReference>
<dbReference type="PANTHER" id="PTHR14218:SF15">
    <property type="entry name" value="TRIPEPTIDYL-PEPTIDASE 1"/>
    <property type="match status" value="1"/>
</dbReference>
<evidence type="ECO:0000256" key="5">
    <source>
        <dbReference type="ARBA" id="ARBA00022825"/>
    </source>
</evidence>
<evidence type="ECO:0000256" key="8">
    <source>
        <dbReference type="SAM" id="MobiDB-lite"/>
    </source>
</evidence>
<evidence type="ECO:0000256" key="2">
    <source>
        <dbReference type="ARBA" id="ARBA00022670"/>
    </source>
</evidence>